<reference evidence="2 3" key="1">
    <citation type="submission" date="2022-06" db="EMBL/GenBank/DDBJ databases">
        <title>Genomic Encyclopedia of Archaeal and Bacterial Type Strains, Phase II (KMG-II): from individual species to whole genera.</title>
        <authorList>
            <person name="Goeker M."/>
        </authorList>
    </citation>
    <scope>NUCLEOTIDE SEQUENCE [LARGE SCALE GENOMIC DNA]</scope>
    <source>
        <strain evidence="2 3">DSM 44255</strain>
    </source>
</reference>
<dbReference type="InterPro" id="IPR037026">
    <property type="entry name" value="Vgr_OB-fold_dom_sf"/>
</dbReference>
<dbReference type="InterPro" id="IPR006531">
    <property type="entry name" value="Gp5/Vgr_OB"/>
</dbReference>
<protein>
    <submittedName>
        <fullName evidence="2">Conserved protein, implicated in type VI secretion and phage assembly</fullName>
    </submittedName>
</protein>
<dbReference type="InterPro" id="IPR047702">
    <property type="entry name" value="VgrG-rel"/>
</dbReference>
<dbReference type="NCBIfam" id="NF033848">
    <property type="entry name" value="VgrG_rel"/>
    <property type="match status" value="1"/>
</dbReference>
<sequence>MANESFANSLVVTVNGQPLPADVKAMLAVAYVDDSRNLPDMFVLRFRDPGGVVLSKAGVKVGVPVELKVQTADPGGPQPLMSGEVTAVGIELDRTGTFTEVRGYDHAHRLFRGRRVAAYPDMTVADVVRKVTTRAGLRAGTIDDVKGYGGAPNTQFGQDNISDWEFLSRLADAVGAQIAVVDKKLDFKLPEQPSGAPDKSAKAATDPLVLEAHRNLLSLRAGVTAAEQVPKVEVRGWDVKAKQAITATETPKHAGIDVPGADPVALANGFASPPLVAATTRGTQGAAAAMAKGLANEFGSACVELDGVAKGNPKLRAGAQVALANVGEPFAGKYTLTNTRHLFSDEVGYTTEFSVSGRQERSFYGLAAGGRDGRGVHNGLVTGVVSDVRDPDKLGRVKVTFPWLAEDYTSGWARMTEWGAGKDRGAMMLPEVGDEVVLGFDHGDFDAPFVLGSLHNGKDTVPKFSKPVVDGGSGEIAVRGFVSRKAHKVEFVEADGITIATGDGKFVLTLDQTKQVIEITSGKEISVKATNGIKVDAGQGPLELKGQTVAVKAVGAFTAEGSTAAVKGQGQAELSASGPVTVKGAIVKIN</sequence>
<dbReference type="SUPFAM" id="SSF69255">
    <property type="entry name" value="gp5 N-terminal domain-like"/>
    <property type="match status" value="1"/>
</dbReference>
<proteinExistence type="predicted"/>
<dbReference type="Proteomes" id="UP001205185">
    <property type="component" value="Unassembled WGS sequence"/>
</dbReference>
<dbReference type="SUPFAM" id="SSF69279">
    <property type="entry name" value="Phage tail proteins"/>
    <property type="match status" value="1"/>
</dbReference>
<dbReference type="RefSeq" id="WP_253888424.1">
    <property type="nucleotide sequence ID" value="NZ_BAAAVB010000005.1"/>
</dbReference>
<gene>
    <name evidence="2" type="ORF">LV75_003998</name>
</gene>
<dbReference type="Gene3D" id="2.40.50.230">
    <property type="entry name" value="Gp5 N-terminal domain"/>
    <property type="match status" value="1"/>
</dbReference>
<feature type="domain" description="Gp5/Type VI secretion system Vgr protein OB-fold" evidence="1">
    <location>
        <begin position="381"/>
        <end position="455"/>
    </location>
</feature>
<keyword evidence="3" id="KW-1185">Reference proteome</keyword>
<organism evidence="2 3">
    <name type="scientific">Actinokineospora diospyrosa</name>
    <dbReference type="NCBI Taxonomy" id="103728"/>
    <lineage>
        <taxon>Bacteria</taxon>
        <taxon>Bacillati</taxon>
        <taxon>Actinomycetota</taxon>
        <taxon>Actinomycetes</taxon>
        <taxon>Pseudonocardiales</taxon>
        <taxon>Pseudonocardiaceae</taxon>
        <taxon>Actinokineospora</taxon>
    </lineage>
</organism>
<evidence type="ECO:0000313" key="2">
    <source>
        <dbReference type="EMBL" id="MCP2271484.1"/>
    </source>
</evidence>
<dbReference type="Pfam" id="PF04717">
    <property type="entry name" value="Phage_base_V"/>
    <property type="match status" value="1"/>
</dbReference>
<accession>A0ABT1IFV2</accession>
<evidence type="ECO:0000259" key="1">
    <source>
        <dbReference type="Pfam" id="PF04717"/>
    </source>
</evidence>
<comment type="caution">
    <text evidence="2">The sequence shown here is derived from an EMBL/GenBank/DDBJ whole genome shotgun (WGS) entry which is preliminary data.</text>
</comment>
<dbReference type="EMBL" id="JAMTCO010000009">
    <property type="protein sequence ID" value="MCP2271484.1"/>
    <property type="molecule type" value="Genomic_DNA"/>
</dbReference>
<evidence type="ECO:0000313" key="3">
    <source>
        <dbReference type="Proteomes" id="UP001205185"/>
    </source>
</evidence>
<name>A0ABT1IFV2_9PSEU</name>